<reference evidence="1 2" key="1">
    <citation type="submission" date="2018-03" db="EMBL/GenBank/DDBJ databases">
        <authorList>
            <person name="Gully D."/>
        </authorList>
    </citation>
    <scope>NUCLEOTIDE SEQUENCE [LARGE SCALE GENOMIC DNA]</scope>
    <source>
        <strain evidence="1">ORS3257</strain>
    </source>
</reference>
<name>A0A2U3Q1Y9_9BRAD</name>
<evidence type="ECO:0000313" key="2">
    <source>
        <dbReference type="Proteomes" id="UP000246085"/>
    </source>
</evidence>
<protein>
    <submittedName>
        <fullName evidence="1">Uncharacterized protein</fullName>
    </submittedName>
</protein>
<dbReference type="EMBL" id="LS398110">
    <property type="protein sequence ID" value="SPP95425.1"/>
    <property type="molecule type" value="Genomic_DNA"/>
</dbReference>
<dbReference type="KEGG" id="bvz:BRAD3257_4437"/>
<evidence type="ECO:0000313" key="1">
    <source>
        <dbReference type="EMBL" id="SPP95425.1"/>
    </source>
</evidence>
<sequence>MRVRPSRKLAEFSGSAASSDMAHPLIVAEATTEHFGAQVGPRVDHGARPYSRIAELVKQAFCMMLAERASVRSNARLPRCRLCPNPHPQSPCRSARRASASAVNSNTARCCGRVGQQLEHSDEAGRDVARDE</sequence>
<dbReference type="AlphaFoldDB" id="A0A2U3Q1Y9"/>
<accession>A0A2U3Q1Y9</accession>
<gene>
    <name evidence="1" type="ORF">BRAD3257_4437</name>
</gene>
<dbReference type="Proteomes" id="UP000246085">
    <property type="component" value="Chromosome BRAD3257"/>
</dbReference>
<organism evidence="1 2">
    <name type="scientific">Bradyrhizobium vignae</name>
    <dbReference type="NCBI Taxonomy" id="1549949"/>
    <lineage>
        <taxon>Bacteria</taxon>
        <taxon>Pseudomonadati</taxon>
        <taxon>Pseudomonadota</taxon>
        <taxon>Alphaproteobacteria</taxon>
        <taxon>Hyphomicrobiales</taxon>
        <taxon>Nitrobacteraceae</taxon>
        <taxon>Bradyrhizobium</taxon>
    </lineage>
</organism>
<proteinExistence type="predicted"/>